<dbReference type="InterPro" id="IPR015422">
    <property type="entry name" value="PyrdxlP-dep_Trfase_small"/>
</dbReference>
<reference evidence="2" key="1">
    <citation type="submission" date="2022-07" db="EMBL/GenBank/DDBJ databases">
        <title>Phylogenomic reconstructions and comparative analyses of Kickxellomycotina fungi.</title>
        <authorList>
            <person name="Reynolds N.K."/>
            <person name="Stajich J.E."/>
            <person name="Barry K."/>
            <person name="Grigoriev I.V."/>
            <person name="Crous P."/>
            <person name="Smith M.E."/>
        </authorList>
    </citation>
    <scope>NUCLEOTIDE SEQUENCE</scope>
    <source>
        <strain evidence="2">CBS 109367</strain>
    </source>
</reference>
<dbReference type="PANTHER" id="PTHR14237:SF19">
    <property type="entry name" value="MITOCHONDRIAL AMIDOXIME REDUCING COMPONENT 1"/>
    <property type="match status" value="1"/>
</dbReference>
<name>A0A9W8GFZ5_9FUNG</name>
<organism evidence="2 3">
    <name type="scientific">Coemansia spiralis</name>
    <dbReference type="NCBI Taxonomy" id="417178"/>
    <lineage>
        <taxon>Eukaryota</taxon>
        <taxon>Fungi</taxon>
        <taxon>Fungi incertae sedis</taxon>
        <taxon>Zoopagomycota</taxon>
        <taxon>Kickxellomycotina</taxon>
        <taxon>Kickxellomycetes</taxon>
        <taxon>Kickxellales</taxon>
        <taxon>Kickxellaceae</taxon>
        <taxon>Coemansia</taxon>
    </lineage>
</organism>
<comment type="caution">
    <text evidence="2">The sequence shown here is derived from an EMBL/GenBank/DDBJ whole genome shotgun (WGS) entry which is preliminary data.</text>
</comment>
<dbReference type="Pfam" id="PF03476">
    <property type="entry name" value="MOSC_N"/>
    <property type="match status" value="1"/>
</dbReference>
<dbReference type="InterPro" id="IPR005303">
    <property type="entry name" value="MOCOS_middle"/>
</dbReference>
<dbReference type="AlphaFoldDB" id="A0A9W8GFZ5"/>
<feature type="domain" description="MOSC" evidence="1">
    <location>
        <begin position="246"/>
        <end position="418"/>
    </location>
</feature>
<evidence type="ECO:0000313" key="2">
    <source>
        <dbReference type="EMBL" id="KAJ2682439.1"/>
    </source>
</evidence>
<proteinExistence type="predicted"/>
<dbReference type="InterPro" id="IPR005302">
    <property type="entry name" value="MoCF_Sase_C"/>
</dbReference>
<dbReference type="InterPro" id="IPR015424">
    <property type="entry name" value="PyrdxlP-dep_Trfase"/>
</dbReference>
<dbReference type="OrthoDB" id="10264306at2759"/>
<evidence type="ECO:0000259" key="1">
    <source>
        <dbReference type="PROSITE" id="PS51340"/>
    </source>
</evidence>
<dbReference type="SUPFAM" id="SSF141673">
    <property type="entry name" value="MOSC N-terminal domain-like"/>
    <property type="match status" value="1"/>
</dbReference>
<dbReference type="Proteomes" id="UP001151516">
    <property type="component" value="Unassembled WGS sequence"/>
</dbReference>
<dbReference type="GO" id="GO:0030151">
    <property type="term" value="F:molybdenum ion binding"/>
    <property type="evidence" value="ECO:0007669"/>
    <property type="project" value="InterPro"/>
</dbReference>
<dbReference type="SUPFAM" id="SSF53383">
    <property type="entry name" value="PLP-dependent transferases"/>
    <property type="match status" value="1"/>
</dbReference>
<protein>
    <recommendedName>
        <fullName evidence="1">MOSC domain-containing protein</fullName>
    </recommendedName>
</protein>
<dbReference type="PANTHER" id="PTHR14237">
    <property type="entry name" value="MOLYBDOPTERIN COFACTOR SULFURASE MOSC"/>
    <property type="match status" value="1"/>
</dbReference>
<dbReference type="GO" id="GO:0030170">
    <property type="term" value="F:pyridoxal phosphate binding"/>
    <property type="evidence" value="ECO:0007669"/>
    <property type="project" value="InterPro"/>
</dbReference>
<dbReference type="EMBL" id="JANBTX010000417">
    <property type="protein sequence ID" value="KAJ2682439.1"/>
    <property type="molecule type" value="Genomic_DNA"/>
</dbReference>
<dbReference type="Pfam" id="PF03473">
    <property type="entry name" value="MOSC"/>
    <property type="match status" value="1"/>
</dbReference>
<keyword evidence="3" id="KW-1185">Reference proteome</keyword>
<sequence length="419" mass="46320">MSGIAMRTGRFCNPGAARRWLDLTTPDLIRYASLGYTCGDDNDIIAGKPVGAIRISFGAMTSCEDIDRFVAFLVRHFHNYAGLQESAKPNTLNSAPVATRIDKCANPGRPLSTGLQVTVDQVVIYPIKSCHGWSVPSDTPWEITPSGLRYDRSFVIMRENSTIPMQQKRYPRMALIRPFIADRQLVLNAPDHESLVISLDPAQLCLETTQSMVCGSRMQTYRVLSNEISTWLTSVLDHLSPTPPSSPTDSQLNPRPDIAKHSDMSFANESQILLVTLESAQRVSDWIAEEQDTDDSTAAVGKPFGPLQYRPNIVVKSASHGTRHAREIMPFEELKWAGVAIGNSHFQVSGPCRRCQMIAIDQDSAQSLKEPYSTLARKMRVDGKVVFGVYLDIVEEATGFTRKASASFIQPGMLLDVSL</sequence>
<evidence type="ECO:0000313" key="3">
    <source>
        <dbReference type="Proteomes" id="UP001151516"/>
    </source>
</evidence>
<accession>A0A9W8GFZ5</accession>
<dbReference type="Gene3D" id="3.90.1150.10">
    <property type="entry name" value="Aspartate Aminotransferase, domain 1"/>
    <property type="match status" value="1"/>
</dbReference>
<dbReference type="PROSITE" id="PS51340">
    <property type="entry name" value="MOSC"/>
    <property type="match status" value="1"/>
</dbReference>
<gene>
    <name evidence="2" type="ORF">IWW39_005998</name>
</gene>
<dbReference type="GO" id="GO:0003824">
    <property type="term" value="F:catalytic activity"/>
    <property type="evidence" value="ECO:0007669"/>
    <property type="project" value="InterPro"/>
</dbReference>